<proteinExistence type="predicted"/>
<reference evidence="1 2" key="1">
    <citation type="journal article" date="2018" name="Front. Plant Sci.">
        <title>Red Clover (Trifolium pratense) and Zigzag Clover (T. medium) - A Picture of Genomic Similarities and Differences.</title>
        <authorList>
            <person name="Dluhosova J."/>
            <person name="Istvanek J."/>
            <person name="Nedelnik J."/>
            <person name="Repkova J."/>
        </authorList>
    </citation>
    <scope>NUCLEOTIDE SEQUENCE [LARGE SCALE GENOMIC DNA]</scope>
    <source>
        <strain evidence="2">cv. 10/8</strain>
        <tissue evidence="1">Leaf</tissue>
    </source>
</reference>
<dbReference type="EMBL" id="LXQA010165201">
    <property type="protein sequence ID" value="MCI28354.1"/>
    <property type="molecule type" value="Genomic_DNA"/>
</dbReference>
<feature type="non-terminal residue" evidence="1">
    <location>
        <position position="1"/>
    </location>
</feature>
<sequence length="50" mass="5571">FASLLCFSRSLPNVVASTAHKNDALDSKNNEFWKPVADLLFSIPNHERLG</sequence>
<protein>
    <submittedName>
        <fullName evidence="1">Uncharacterized protein</fullName>
    </submittedName>
</protein>
<evidence type="ECO:0000313" key="1">
    <source>
        <dbReference type="EMBL" id="MCI28354.1"/>
    </source>
</evidence>
<organism evidence="1 2">
    <name type="scientific">Trifolium medium</name>
    <dbReference type="NCBI Taxonomy" id="97028"/>
    <lineage>
        <taxon>Eukaryota</taxon>
        <taxon>Viridiplantae</taxon>
        <taxon>Streptophyta</taxon>
        <taxon>Embryophyta</taxon>
        <taxon>Tracheophyta</taxon>
        <taxon>Spermatophyta</taxon>
        <taxon>Magnoliopsida</taxon>
        <taxon>eudicotyledons</taxon>
        <taxon>Gunneridae</taxon>
        <taxon>Pentapetalae</taxon>
        <taxon>rosids</taxon>
        <taxon>fabids</taxon>
        <taxon>Fabales</taxon>
        <taxon>Fabaceae</taxon>
        <taxon>Papilionoideae</taxon>
        <taxon>50 kb inversion clade</taxon>
        <taxon>NPAAA clade</taxon>
        <taxon>Hologalegina</taxon>
        <taxon>IRL clade</taxon>
        <taxon>Trifolieae</taxon>
        <taxon>Trifolium</taxon>
    </lineage>
</organism>
<comment type="caution">
    <text evidence="1">The sequence shown here is derived from an EMBL/GenBank/DDBJ whole genome shotgun (WGS) entry which is preliminary data.</text>
</comment>
<dbReference type="Proteomes" id="UP000265520">
    <property type="component" value="Unassembled WGS sequence"/>
</dbReference>
<evidence type="ECO:0000313" key="2">
    <source>
        <dbReference type="Proteomes" id="UP000265520"/>
    </source>
</evidence>
<accession>A0A392QWY0</accession>
<keyword evidence="2" id="KW-1185">Reference proteome</keyword>
<name>A0A392QWY0_9FABA</name>
<dbReference type="AlphaFoldDB" id="A0A392QWY0"/>